<dbReference type="HOGENOM" id="CLU_115860_0_0_0"/>
<dbReference type="InParanoid" id="W0RM96"/>
<accession>W0RM96</accession>
<proteinExistence type="predicted"/>
<keyword evidence="1" id="KW-0805">Transcription regulation</keyword>
<evidence type="ECO:0000256" key="3">
    <source>
        <dbReference type="ARBA" id="ARBA00023163"/>
    </source>
</evidence>
<sequence length="196" mass="20757">MTPRPRKVSDEQIFMATMRAMSRLGPGELTLAEIAGEAGVTAGALVQRFGSKRELLLALSRLAAEGSGDYLAGLRAQHASPLAALREYAECFAHLAESPGALARSLAYLQIDLTDPDFRENLLAQSRATRDGLTSLLADAVAAGELVPNTDVARLARTVETVLGGSLITWATYQDGTAAAWLRADVDAVLAPHLKS</sequence>
<dbReference type="Gene3D" id="1.10.357.10">
    <property type="entry name" value="Tetracycline Repressor, domain 2"/>
    <property type="match status" value="1"/>
</dbReference>
<dbReference type="KEGG" id="gba:J421_4344"/>
<dbReference type="GO" id="GO:0003677">
    <property type="term" value="F:DNA binding"/>
    <property type="evidence" value="ECO:0007669"/>
    <property type="project" value="UniProtKB-UniRule"/>
</dbReference>
<feature type="domain" description="HTH tetR-type" evidence="5">
    <location>
        <begin position="7"/>
        <end position="67"/>
    </location>
</feature>
<dbReference type="Proteomes" id="UP000019151">
    <property type="component" value="Chromosome"/>
</dbReference>
<dbReference type="PROSITE" id="PS50977">
    <property type="entry name" value="HTH_TETR_2"/>
    <property type="match status" value="1"/>
</dbReference>
<dbReference type="STRING" id="861299.J421_4344"/>
<dbReference type="AlphaFoldDB" id="W0RM96"/>
<keyword evidence="2 4" id="KW-0238">DNA-binding</keyword>
<dbReference type="RefSeq" id="WP_025413314.1">
    <property type="nucleotide sequence ID" value="NZ_CP007128.1"/>
</dbReference>
<protein>
    <submittedName>
        <fullName evidence="6">Regulatory protein TetR</fullName>
    </submittedName>
</protein>
<dbReference type="SUPFAM" id="SSF48498">
    <property type="entry name" value="Tetracyclin repressor-like, C-terminal domain"/>
    <property type="match status" value="1"/>
</dbReference>
<dbReference type="PANTHER" id="PTHR47506">
    <property type="entry name" value="TRANSCRIPTIONAL REGULATORY PROTEIN"/>
    <property type="match status" value="1"/>
</dbReference>
<evidence type="ECO:0000256" key="4">
    <source>
        <dbReference type="PROSITE-ProRule" id="PRU00335"/>
    </source>
</evidence>
<keyword evidence="7" id="KW-1185">Reference proteome</keyword>
<evidence type="ECO:0000313" key="6">
    <source>
        <dbReference type="EMBL" id="AHG91881.1"/>
    </source>
</evidence>
<dbReference type="Pfam" id="PF16925">
    <property type="entry name" value="TetR_C_13"/>
    <property type="match status" value="1"/>
</dbReference>
<dbReference type="InterPro" id="IPR009057">
    <property type="entry name" value="Homeodomain-like_sf"/>
</dbReference>
<dbReference type="SUPFAM" id="SSF46689">
    <property type="entry name" value="Homeodomain-like"/>
    <property type="match status" value="1"/>
</dbReference>
<evidence type="ECO:0000256" key="1">
    <source>
        <dbReference type="ARBA" id="ARBA00023015"/>
    </source>
</evidence>
<dbReference type="InterPro" id="IPR036271">
    <property type="entry name" value="Tet_transcr_reg_TetR-rel_C_sf"/>
</dbReference>
<dbReference type="PANTHER" id="PTHR47506:SF1">
    <property type="entry name" value="HTH-TYPE TRANSCRIPTIONAL REGULATOR YJDC"/>
    <property type="match status" value="1"/>
</dbReference>
<gene>
    <name evidence="6" type="ORF">J421_4344</name>
</gene>
<evidence type="ECO:0000259" key="5">
    <source>
        <dbReference type="PROSITE" id="PS50977"/>
    </source>
</evidence>
<dbReference type="Pfam" id="PF00440">
    <property type="entry name" value="TetR_N"/>
    <property type="match status" value="1"/>
</dbReference>
<evidence type="ECO:0000256" key="2">
    <source>
        <dbReference type="ARBA" id="ARBA00023125"/>
    </source>
</evidence>
<evidence type="ECO:0000313" key="7">
    <source>
        <dbReference type="Proteomes" id="UP000019151"/>
    </source>
</evidence>
<dbReference type="OrthoDB" id="3572434at2"/>
<keyword evidence="3" id="KW-0804">Transcription</keyword>
<organism evidence="6 7">
    <name type="scientific">Gemmatirosa kalamazoonensis</name>
    <dbReference type="NCBI Taxonomy" id="861299"/>
    <lineage>
        <taxon>Bacteria</taxon>
        <taxon>Pseudomonadati</taxon>
        <taxon>Gemmatimonadota</taxon>
        <taxon>Gemmatimonadia</taxon>
        <taxon>Gemmatimonadales</taxon>
        <taxon>Gemmatimonadaceae</taxon>
        <taxon>Gemmatirosa</taxon>
    </lineage>
</organism>
<dbReference type="InterPro" id="IPR001647">
    <property type="entry name" value="HTH_TetR"/>
</dbReference>
<feature type="DNA-binding region" description="H-T-H motif" evidence="4">
    <location>
        <begin position="30"/>
        <end position="49"/>
    </location>
</feature>
<dbReference type="InterPro" id="IPR011075">
    <property type="entry name" value="TetR_C"/>
</dbReference>
<dbReference type="eggNOG" id="COG1309">
    <property type="taxonomic scope" value="Bacteria"/>
</dbReference>
<name>W0RM96_9BACT</name>
<dbReference type="EMBL" id="CP007128">
    <property type="protein sequence ID" value="AHG91881.1"/>
    <property type="molecule type" value="Genomic_DNA"/>
</dbReference>
<reference evidence="6 7" key="1">
    <citation type="journal article" date="2014" name="Genome Announc.">
        <title>Genome Sequence and Methylome of Soil Bacterium Gemmatirosa kalamazoonensis KBS708T, a Member of the Rarely Cultivated Gemmatimonadetes Phylum.</title>
        <authorList>
            <person name="Debruyn J.M."/>
            <person name="Radosevich M."/>
            <person name="Wommack K.E."/>
            <person name="Polson S.W."/>
            <person name="Hauser L.J."/>
            <person name="Fawaz M.N."/>
            <person name="Korlach J."/>
            <person name="Tsai Y.C."/>
        </authorList>
    </citation>
    <scope>NUCLEOTIDE SEQUENCE [LARGE SCALE GENOMIC DNA]</scope>
    <source>
        <strain evidence="6 7">KBS708</strain>
    </source>
</reference>